<accession>A0A4S3J3L3</accession>
<gene>
    <name evidence="1" type="ORF">EYZ11_011112</name>
</gene>
<dbReference type="VEuPathDB" id="FungiDB:EYZ11_011112"/>
<organism evidence="1 2">
    <name type="scientific">Aspergillus tanneri</name>
    <dbReference type="NCBI Taxonomy" id="1220188"/>
    <lineage>
        <taxon>Eukaryota</taxon>
        <taxon>Fungi</taxon>
        <taxon>Dikarya</taxon>
        <taxon>Ascomycota</taxon>
        <taxon>Pezizomycotina</taxon>
        <taxon>Eurotiomycetes</taxon>
        <taxon>Eurotiomycetidae</taxon>
        <taxon>Eurotiales</taxon>
        <taxon>Aspergillaceae</taxon>
        <taxon>Aspergillus</taxon>
        <taxon>Aspergillus subgen. Circumdati</taxon>
    </lineage>
</organism>
<protein>
    <submittedName>
        <fullName evidence="1">Uncharacterized protein</fullName>
    </submittedName>
</protein>
<name>A0A4S3J3L3_9EURO</name>
<reference evidence="1 2" key="1">
    <citation type="submission" date="2019-03" db="EMBL/GenBank/DDBJ databases">
        <title>The genome sequence of a newly discovered highly antifungal drug resistant Aspergillus species, Aspergillus tanneri NIH 1004.</title>
        <authorList>
            <person name="Mounaud S."/>
            <person name="Singh I."/>
            <person name="Joardar V."/>
            <person name="Pakala S."/>
            <person name="Pakala S."/>
            <person name="Venepally P."/>
            <person name="Hoover J."/>
            <person name="Nierman W."/>
            <person name="Chung J."/>
            <person name="Losada L."/>
        </authorList>
    </citation>
    <scope>NUCLEOTIDE SEQUENCE [LARGE SCALE GENOMIC DNA]</scope>
    <source>
        <strain evidence="1 2">NIH1004</strain>
    </source>
</reference>
<sequence length="44" mass="4906">MHLAYGTDLASQYGLRMTGGGLRLPRKVKQREKELNVLSFGLSL</sequence>
<evidence type="ECO:0000313" key="1">
    <source>
        <dbReference type="EMBL" id="THC89439.1"/>
    </source>
</evidence>
<dbReference type="EMBL" id="SOSA01000654">
    <property type="protein sequence ID" value="THC89439.1"/>
    <property type="molecule type" value="Genomic_DNA"/>
</dbReference>
<proteinExistence type="predicted"/>
<keyword evidence="2" id="KW-1185">Reference proteome</keyword>
<comment type="caution">
    <text evidence="1">The sequence shown here is derived from an EMBL/GenBank/DDBJ whole genome shotgun (WGS) entry which is preliminary data.</text>
</comment>
<dbReference type="Proteomes" id="UP000308092">
    <property type="component" value="Unassembled WGS sequence"/>
</dbReference>
<evidence type="ECO:0000313" key="2">
    <source>
        <dbReference type="Proteomes" id="UP000308092"/>
    </source>
</evidence>
<dbReference type="AlphaFoldDB" id="A0A4S3J3L3"/>